<sequence>MTAMSTSTDASASTADRYRAFAEVEARAMSATYEAWAAGVATDAAVLALIDELPPQKRQPNLVFSAARLLGAPSGTYAVFAEWLSAHWSEVRGVALTHATQTNEAARCALHLPVLGGIEGPIALLEVGASAGLCLYPDQYSYRYSGHAYTGTAQLDPVTGPSPVVLDCSLRGDVPAPVPTAMPDVVWRAGIDLHPLDVRSQADVDWLDALVWPEHDDRRARLRAAAEIAARTPPTLVSGDLNERLAALAASAPSDATLVVFHTAVLMYLDEAGRDAFVRQVGALPGHWLSVEGRNVVRGIRVRDDVPNESSDLVLAVDGVQRAWAQPHGRALTWAPNP</sequence>
<dbReference type="OrthoDB" id="8899077at2"/>
<protein>
    <submittedName>
        <fullName evidence="1">DUF2332 domain-containing protein</fullName>
    </submittedName>
</protein>
<evidence type="ECO:0000313" key="2">
    <source>
        <dbReference type="Proteomes" id="UP000292935"/>
    </source>
</evidence>
<name>A0A4Q2JU07_9MICO</name>
<dbReference type="Pfam" id="PF10094">
    <property type="entry name" value="DUF2332"/>
    <property type="match status" value="1"/>
</dbReference>
<dbReference type="Proteomes" id="UP000292935">
    <property type="component" value="Unassembled WGS sequence"/>
</dbReference>
<organism evidence="1 2">
    <name type="scientific">Agromyces fucosus</name>
    <dbReference type="NCBI Taxonomy" id="41985"/>
    <lineage>
        <taxon>Bacteria</taxon>
        <taxon>Bacillati</taxon>
        <taxon>Actinomycetota</taxon>
        <taxon>Actinomycetes</taxon>
        <taxon>Micrococcales</taxon>
        <taxon>Microbacteriaceae</taxon>
        <taxon>Agromyces</taxon>
    </lineage>
</organism>
<reference evidence="1 2" key="1">
    <citation type="submission" date="2019-01" db="EMBL/GenBank/DDBJ databases">
        <authorList>
            <person name="Li J."/>
        </authorList>
    </citation>
    <scope>NUCLEOTIDE SEQUENCE [LARGE SCALE GENOMIC DNA]</scope>
    <source>
        <strain evidence="1 2">CCUG 35506</strain>
    </source>
</reference>
<proteinExistence type="predicted"/>
<dbReference type="EMBL" id="SDPO01000001">
    <property type="protein sequence ID" value="RXZ50774.1"/>
    <property type="molecule type" value="Genomic_DNA"/>
</dbReference>
<comment type="caution">
    <text evidence="1">The sequence shown here is derived from an EMBL/GenBank/DDBJ whole genome shotgun (WGS) entry which is preliminary data.</text>
</comment>
<dbReference type="AlphaFoldDB" id="A0A4Q2JU07"/>
<evidence type="ECO:0000313" key="1">
    <source>
        <dbReference type="EMBL" id="RXZ50774.1"/>
    </source>
</evidence>
<dbReference type="InterPro" id="IPR011200">
    <property type="entry name" value="UCP012608"/>
</dbReference>
<accession>A0A4Q2JU07</accession>
<gene>
    <name evidence="1" type="ORF">ESP57_02945</name>
</gene>
<keyword evidence="2" id="KW-1185">Reference proteome</keyword>